<feature type="region of interest" description="Disordered" evidence="1">
    <location>
        <begin position="82"/>
        <end position="102"/>
    </location>
</feature>
<dbReference type="InterPro" id="IPR009210">
    <property type="entry name" value="ASCC1"/>
</dbReference>
<keyword evidence="4" id="KW-1185">Reference proteome</keyword>
<dbReference type="PANTHER" id="PTHR13360:SF1">
    <property type="entry name" value="ACTIVATING SIGNAL COINTEGRATOR 1 COMPLEX SUBUNIT 1"/>
    <property type="match status" value="1"/>
</dbReference>
<evidence type="ECO:0000313" key="4">
    <source>
        <dbReference type="Proteomes" id="UP000813461"/>
    </source>
</evidence>
<keyword evidence="3" id="KW-0436">Ligase</keyword>
<dbReference type="EMBL" id="JAGMVJ010000005">
    <property type="protein sequence ID" value="KAH7090778.1"/>
    <property type="molecule type" value="Genomic_DNA"/>
</dbReference>
<dbReference type="GO" id="GO:0006355">
    <property type="term" value="P:regulation of DNA-templated transcription"/>
    <property type="evidence" value="ECO:0007669"/>
    <property type="project" value="TreeGrafter"/>
</dbReference>
<dbReference type="AlphaFoldDB" id="A0A8K0W1H3"/>
<feature type="compositionally biased region" description="Basic and acidic residues" evidence="1">
    <location>
        <begin position="340"/>
        <end position="359"/>
    </location>
</feature>
<dbReference type="PANTHER" id="PTHR13360">
    <property type="entry name" value="ACTIVATING SIGNAL COINTEGRATOR 1 COMPLEX SUBUNIT 1"/>
    <property type="match status" value="1"/>
</dbReference>
<feature type="compositionally biased region" description="Polar residues" evidence="1">
    <location>
        <begin position="82"/>
        <end position="94"/>
    </location>
</feature>
<accession>A0A8K0W1H3</accession>
<feature type="region of interest" description="Disordered" evidence="1">
    <location>
        <begin position="336"/>
        <end position="373"/>
    </location>
</feature>
<dbReference type="Gene3D" id="3.90.1140.10">
    <property type="entry name" value="Cyclic phosphodiesterase"/>
    <property type="match status" value="1"/>
</dbReference>
<dbReference type="Pfam" id="PF10469">
    <property type="entry name" value="AKAP7_NLS"/>
    <property type="match status" value="1"/>
</dbReference>
<reference evidence="3" key="1">
    <citation type="journal article" date="2021" name="Nat. Commun.">
        <title>Genetic determinants of endophytism in the Arabidopsis root mycobiome.</title>
        <authorList>
            <person name="Mesny F."/>
            <person name="Miyauchi S."/>
            <person name="Thiergart T."/>
            <person name="Pickel B."/>
            <person name="Atanasova L."/>
            <person name="Karlsson M."/>
            <person name="Huettel B."/>
            <person name="Barry K.W."/>
            <person name="Haridas S."/>
            <person name="Chen C."/>
            <person name="Bauer D."/>
            <person name="Andreopoulos W."/>
            <person name="Pangilinan J."/>
            <person name="LaButti K."/>
            <person name="Riley R."/>
            <person name="Lipzen A."/>
            <person name="Clum A."/>
            <person name="Drula E."/>
            <person name="Henrissat B."/>
            <person name="Kohler A."/>
            <person name="Grigoriev I.V."/>
            <person name="Martin F.M."/>
            <person name="Hacquard S."/>
        </authorList>
    </citation>
    <scope>NUCLEOTIDE SEQUENCE</scope>
    <source>
        <strain evidence="3">MPI-SDFR-AT-0120</strain>
    </source>
</reference>
<evidence type="ECO:0000313" key="3">
    <source>
        <dbReference type="EMBL" id="KAH7090778.1"/>
    </source>
</evidence>
<proteinExistence type="predicted"/>
<evidence type="ECO:0000259" key="2">
    <source>
        <dbReference type="Pfam" id="PF10469"/>
    </source>
</evidence>
<dbReference type="InterPro" id="IPR019510">
    <property type="entry name" value="AKAP7-like_phosphoesterase"/>
</dbReference>
<protein>
    <submittedName>
        <fullName evidence="3">AKAP7 2'5' RNA ligase-like domain-containing protein</fullName>
    </submittedName>
</protein>
<comment type="caution">
    <text evidence="3">The sequence shown here is derived from an EMBL/GenBank/DDBJ whole genome shotgun (WGS) entry which is preliminary data.</text>
</comment>
<sequence length="451" mass="49872">MLRVRNLCSFAGPVCVEKFSIHSPSRSRLRLSHIIRQTCLSTPPITTRSFTCTQTTIGRIFSPSKAPLRYFHHISVRYYHQSSHSKAPSRSSTMGKKKQTGEYNDFVDGEKLRDNAEIRTSLQPSITRQEFSPPPARHGPRGGKKHGRGGPKKPPLTHFLCLPLVTDSSRPQLEGGLSKLKAHLERSSPVPPKAIRPVGTLHLTLGVMSLDDQSLQAAQQDLQNLNLHNLLRDISTQAIAEKAAEDGTISENLNAAAMPDTDGLTVSLEGLVPMQEATKTSILYASPQDVTGRLMPFAQALRKRFVDGGWVLDEGRELKLHATIINTIYAKAGARGRGGKGKDASNKIGDGEMGLREQEPSIENTPKFDSDHDEKIDTTAGHGPNARSWLRFDARGLIEEFKDFTWADDVRIDRVQICKMGAKKVWSGHALGEGEVVDERYEVVCEKGWFV</sequence>
<dbReference type="OrthoDB" id="277832at2759"/>
<evidence type="ECO:0000256" key="1">
    <source>
        <dbReference type="SAM" id="MobiDB-lite"/>
    </source>
</evidence>
<dbReference type="GO" id="GO:0006307">
    <property type="term" value="P:DNA alkylation repair"/>
    <property type="evidence" value="ECO:0007669"/>
    <property type="project" value="InterPro"/>
</dbReference>
<dbReference type="Proteomes" id="UP000813461">
    <property type="component" value="Unassembled WGS sequence"/>
</dbReference>
<feature type="compositionally biased region" description="Polar residues" evidence="1">
    <location>
        <begin position="120"/>
        <end position="130"/>
    </location>
</feature>
<dbReference type="GO" id="GO:0005634">
    <property type="term" value="C:nucleus"/>
    <property type="evidence" value="ECO:0007669"/>
    <property type="project" value="TreeGrafter"/>
</dbReference>
<dbReference type="GO" id="GO:0016874">
    <property type="term" value="F:ligase activity"/>
    <property type="evidence" value="ECO:0007669"/>
    <property type="project" value="UniProtKB-KW"/>
</dbReference>
<feature type="domain" description="A-kinase anchor protein 7-like phosphoesterase" evidence="2">
    <location>
        <begin position="157"/>
        <end position="424"/>
    </location>
</feature>
<name>A0A8K0W1H3_9PLEO</name>
<feature type="region of interest" description="Disordered" evidence="1">
    <location>
        <begin position="120"/>
        <end position="155"/>
    </location>
</feature>
<organism evidence="3 4">
    <name type="scientific">Paraphoma chrysanthemicola</name>
    <dbReference type="NCBI Taxonomy" id="798071"/>
    <lineage>
        <taxon>Eukaryota</taxon>
        <taxon>Fungi</taxon>
        <taxon>Dikarya</taxon>
        <taxon>Ascomycota</taxon>
        <taxon>Pezizomycotina</taxon>
        <taxon>Dothideomycetes</taxon>
        <taxon>Pleosporomycetidae</taxon>
        <taxon>Pleosporales</taxon>
        <taxon>Pleosporineae</taxon>
        <taxon>Phaeosphaeriaceae</taxon>
        <taxon>Paraphoma</taxon>
    </lineage>
</organism>
<feature type="compositionally biased region" description="Basic residues" evidence="1">
    <location>
        <begin position="138"/>
        <end position="151"/>
    </location>
</feature>
<gene>
    <name evidence="3" type="ORF">FB567DRAFT_520614</name>
</gene>